<evidence type="ECO:0000313" key="14">
    <source>
        <dbReference type="Proteomes" id="UP000034037"/>
    </source>
</evidence>
<evidence type="ECO:0000256" key="3">
    <source>
        <dbReference type="ARBA" id="ARBA00022617"/>
    </source>
</evidence>
<evidence type="ECO:0000256" key="6">
    <source>
        <dbReference type="ARBA" id="ARBA00023004"/>
    </source>
</evidence>
<dbReference type="InterPro" id="IPR017938">
    <property type="entry name" value="Riboflavin_synthase-like_b-brl"/>
</dbReference>
<comment type="similarity">
    <text evidence="1">In the C-terminal section; belongs to the flavoprotein pyridine nucleotide cytochrome reductase family.</text>
</comment>
<dbReference type="GO" id="GO:0019825">
    <property type="term" value="F:oxygen binding"/>
    <property type="evidence" value="ECO:0007669"/>
    <property type="project" value="InterPro"/>
</dbReference>
<dbReference type="AlphaFoldDB" id="A0A0F6Z750"/>
<keyword evidence="5" id="KW-0479">Metal-binding</keyword>
<dbReference type="SUPFAM" id="SSF52343">
    <property type="entry name" value="Ferredoxin reductase-like, C-terminal NADP-linked domain"/>
    <property type="match status" value="1"/>
</dbReference>
<dbReference type="GO" id="GO:0046872">
    <property type="term" value="F:metal ion binding"/>
    <property type="evidence" value="ECO:0007669"/>
    <property type="project" value="UniProtKB-KW"/>
</dbReference>
<evidence type="ECO:0000256" key="7">
    <source>
        <dbReference type="ARBA" id="ARBA00023027"/>
    </source>
</evidence>
<keyword evidence="14" id="KW-1185">Reference proteome</keyword>
<keyword evidence="10" id="KW-0813">Transport</keyword>
<dbReference type="GO" id="GO:0046210">
    <property type="term" value="P:nitric oxide catabolic process"/>
    <property type="evidence" value="ECO:0007669"/>
    <property type="project" value="TreeGrafter"/>
</dbReference>
<dbReference type="Gene3D" id="2.40.30.10">
    <property type="entry name" value="Translation factors"/>
    <property type="match status" value="1"/>
</dbReference>
<gene>
    <name evidence="13" type="ORF">YH66_14235</name>
</gene>
<dbReference type="SUPFAM" id="SSF63380">
    <property type="entry name" value="Riboflavin synthase domain-like"/>
    <property type="match status" value="1"/>
</dbReference>
<evidence type="ECO:0000256" key="10">
    <source>
        <dbReference type="RuleBase" id="RU000356"/>
    </source>
</evidence>
<dbReference type="PATRIC" id="fig|92706.3.peg.2990"/>
<organism evidence="13 14">
    <name type="scientific">[Brevibacterium] flavum</name>
    <dbReference type="NCBI Taxonomy" id="92706"/>
    <lineage>
        <taxon>Bacteria</taxon>
        <taxon>Bacillati</taxon>
        <taxon>Actinomycetota</taxon>
        <taxon>Actinomycetes</taxon>
        <taxon>Mycobacteriales</taxon>
        <taxon>Corynebacteriaceae</taxon>
        <taxon>Corynebacterium</taxon>
    </lineage>
</organism>
<evidence type="ECO:0000259" key="11">
    <source>
        <dbReference type="PROSITE" id="PS01033"/>
    </source>
</evidence>
<dbReference type="GO" id="GO:0071949">
    <property type="term" value="F:FAD binding"/>
    <property type="evidence" value="ECO:0007669"/>
    <property type="project" value="TreeGrafter"/>
</dbReference>
<dbReference type="Gene3D" id="1.10.490.10">
    <property type="entry name" value="Globins"/>
    <property type="match status" value="1"/>
</dbReference>
<dbReference type="PANTHER" id="PTHR43396">
    <property type="entry name" value="FLAVOHEMOPROTEIN"/>
    <property type="match status" value="1"/>
</dbReference>
<evidence type="ECO:0000256" key="2">
    <source>
        <dbReference type="ARBA" id="ARBA00012229"/>
    </source>
</evidence>
<feature type="domain" description="Globin" evidence="11">
    <location>
        <begin position="13"/>
        <end position="154"/>
    </location>
</feature>
<dbReference type="PANTHER" id="PTHR43396:SF3">
    <property type="entry name" value="FLAVOHEMOPROTEIN"/>
    <property type="match status" value="1"/>
</dbReference>
<dbReference type="InterPro" id="IPR012292">
    <property type="entry name" value="Globin/Proto"/>
</dbReference>
<feature type="domain" description="FAD-binding FR-type" evidence="12">
    <location>
        <begin position="166"/>
        <end position="263"/>
    </location>
</feature>
<keyword evidence="4 10" id="KW-0561">Oxygen transport</keyword>
<evidence type="ECO:0000256" key="5">
    <source>
        <dbReference type="ARBA" id="ARBA00022723"/>
    </source>
</evidence>
<keyword evidence="6" id="KW-0408">Iron</keyword>
<proteinExistence type="inferred from homology"/>
<comment type="catalytic activity">
    <reaction evidence="9">
        <text>2 nitric oxide + NADPH + 2 O2 = 2 nitrate + NADP(+) + H(+)</text>
        <dbReference type="Rhea" id="RHEA:19465"/>
        <dbReference type="ChEBI" id="CHEBI:15378"/>
        <dbReference type="ChEBI" id="CHEBI:15379"/>
        <dbReference type="ChEBI" id="CHEBI:16480"/>
        <dbReference type="ChEBI" id="CHEBI:17632"/>
        <dbReference type="ChEBI" id="CHEBI:57783"/>
        <dbReference type="ChEBI" id="CHEBI:58349"/>
        <dbReference type="EC" id="1.14.12.17"/>
    </reaction>
</comment>
<comment type="similarity">
    <text evidence="10">Belongs to the globin family.</text>
</comment>
<evidence type="ECO:0000313" key="13">
    <source>
        <dbReference type="EMBL" id="AKF28600.1"/>
    </source>
</evidence>
<dbReference type="GO" id="GO:0071500">
    <property type="term" value="P:cellular response to nitrosative stress"/>
    <property type="evidence" value="ECO:0007669"/>
    <property type="project" value="TreeGrafter"/>
</dbReference>
<evidence type="ECO:0000256" key="1">
    <source>
        <dbReference type="ARBA" id="ARBA00006401"/>
    </source>
</evidence>
<dbReference type="GO" id="GO:0005344">
    <property type="term" value="F:oxygen carrier activity"/>
    <property type="evidence" value="ECO:0007669"/>
    <property type="project" value="UniProtKB-KW"/>
</dbReference>
<dbReference type="InterPro" id="IPR000971">
    <property type="entry name" value="Globin"/>
</dbReference>
<dbReference type="GO" id="GO:0008941">
    <property type="term" value="F:nitric oxide dioxygenase NAD(P)H activity"/>
    <property type="evidence" value="ECO:0007669"/>
    <property type="project" value="UniProtKB-EC"/>
</dbReference>
<dbReference type="GO" id="GO:0020037">
    <property type="term" value="F:heme binding"/>
    <property type="evidence" value="ECO:0007669"/>
    <property type="project" value="InterPro"/>
</dbReference>
<dbReference type="InterPro" id="IPR039261">
    <property type="entry name" value="FNR_nucleotide-bd"/>
</dbReference>
<evidence type="ECO:0000259" key="12">
    <source>
        <dbReference type="PROSITE" id="PS51384"/>
    </source>
</evidence>
<evidence type="ECO:0000256" key="9">
    <source>
        <dbReference type="ARBA" id="ARBA00049433"/>
    </source>
</evidence>
<protein>
    <recommendedName>
        <fullName evidence="2">nitric oxide dioxygenase</fullName>
        <ecNumber evidence="2">1.14.12.17</ecNumber>
    </recommendedName>
</protein>
<dbReference type="CDD" id="cd14782">
    <property type="entry name" value="FHb-globin_2"/>
    <property type="match status" value="1"/>
</dbReference>
<dbReference type="SUPFAM" id="SSF46458">
    <property type="entry name" value="Globin-like"/>
    <property type="match status" value="1"/>
</dbReference>
<dbReference type="PROSITE" id="PS01033">
    <property type="entry name" value="GLOBIN"/>
    <property type="match status" value="1"/>
</dbReference>
<keyword evidence="3 10" id="KW-0349">Heme</keyword>
<sequence>MIVSTQPITDRSALSAEHAEVIKATLPLVGGKINEITPVFYNKMFAAHPELIANTFNRGNQKQGDQQKALAASIATFATMLVTPDAPDPVQLLSRIGHKHVSLGITADQYNIVHDHLFAAIVEVLGAETVTAPVAEAWDAVYWMMANVLIGFENSLYASNDLEPGDVFREVTVTAKKQLSATVWEYTLAGELVAPEPGQYTSIGVVLDDGARQLRQYSLLGGSSSEYRIAVEDNGEVSGFLRDRVSVGDKIEATIAAGDLVLNKDTNPVVLISQGIGSTPMVGMLAGMDPERDVVVLHADQAESTYAQVEEVQGLVEKLPKAAFEIFYRDNDQWLEVAGRIPSGASVYLCGGVEFLKNVRGQIEALEEQPRDVNFELFSPNDWLIS</sequence>
<dbReference type="Proteomes" id="UP000034037">
    <property type="component" value="Chromosome"/>
</dbReference>
<name>A0A0F6Z750_9CORY</name>
<comment type="catalytic activity">
    <reaction evidence="8">
        <text>2 nitric oxide + NADH + 2 O2 = 2 nitrate + NAD(+) + H(+)</text>
        <dbReference type="Rhea" id="RHEA:19469"/>
        <dbReference type="ChEBI" id="CHEBI:15378"/>
        <dbReference type="ChEBI" id="CHEBI:15379"/>
        <dbReference type="ChEBI" id="CHEBI:16480"/>
        <dbReference type="ChEBI" id="CHEBI:17632"/>
        <dbReference type="ChEBI" id="CHEBI:57540"/>
        <dbReference type="ChEBI" id="CHEBI:57945"/>
        <dbReference type="EC" id="1.14.12.17"/>
    </reaction>
</comment>
<reference evidence="13 14" key="1">
    <citation type="submission" date="2015-04" db="EMBL/GenBank/DDBJ databases">
        <title>Complete Genome Sequence of Brevibacterium flavum ATCC 15168.</title>
        <authorList>
            <person name="Ahn J."/>
            <person name="Park G."/>
            <person name="Jeon W."/>
            <person name="Jang Y."/>
            <person name="Jang M."/>
            <person name="Lee H."/>
            <person name="Lee H."/>
        </authorList>
    </citation>
    <scope>NUCLEOTIDE SEQUENCE [LARGE SCALE GENOMIC DNA]</scope>
    <source>
        <strain evidence="13 14">ATCC 15168</strain>
    </source>
</reference>
<keyword evidence="7" id="KW-0520">NAD</keyword>
<evidence type="ECO:0000256" key="4">
    <source>
        <dbReference type="ARBA" id="ARBA00022621"/>
    </source>
</evidence>
<dbReference type="RefSeq" id="WP_003862705.1">
    <property type="nucleotide sequence ID" value="NZ_CP011309.1"/>
</dbReference>
<dbReference type="HOGENOM" id="CLU_003827_12_0_11"/>
<dbReference type="EC" id="1.14.12.17" evidence="2"/>
<dbReference type="InterPro" id="IPR009050">
    <property type="entry name" value="Globin-like_sf"/>
</dbReference>
<evidence type="ECO:0000256" key="8">
    <source>
        <dbReference type="ARBA" id="ARBA00048649"/>
    </source>
</evidence>
<dbReference type="InterPro" id="IPR017927">
    <property type="entry name" value="FAD-bd_FR_type"/>
</dbReference>
<dbReference type="Gene3D" id="3.40.50.80">
    <property type="entry name" value="Nucleotide-binding domain of ferredoxin-NADP reductase (FNR) module"/>
    <property type="match status" value="1"/>
</dbReference>
<dbReference type="Pfam" id="PF00042">
    <property type="entry name" value="Globin"/>
    <property type="match status" value="1"/>
</dbReference>
<accession>A0A0F6Z750</accession>
<dbReference type="EMBL" id="CP011309">
    <property type="protein sequence ID" value="AKF28600.1"/>
    <property type="molecule type" value="Genomic_DNA"/>
</dbReference>
<dbReference type="FunFam" id="1.10.490.10:FF:000003">
    <property type="entry name" value="Flavohemoprotein"/>
    <property type="match status" value="1"/>
</dbReference>
<dbReference type="PROSITE" id="PS51384">
    <property type="entry name" value="FAD_FR"/>
    <property type="match status" value="1"/>
</dbReference>